<sequence length="209" mass="24260">MSDSILNCDVCTKTIPASELYKHVQLHELQLSSLRHKLNAYRASQKRFNCCGRVFKRSQELERHKDRRKCPTFQQTINPTFTDTTIDRICPFCANRFTKLSTYVNHECKDGTLVERREHIRHVRQAEREKRKKHVSPPQESACMTAVASQLPNEGIQENLDVTTSGQPPDKPPVLYESPWQNNQSVRWNEMNFDGVILDQILQDLHQSG</sequence>
<evidence type="ECO:0000313" key="2">
    <source>
        <dbReference type="Proteomes" id="UP000030753"/>
    </source>
</evidence>
<gene>
    <name evidence="1" type="ORF">FOYG_02258</name>
</gene>
<protein>
    <submittedName>
        <fullName evidence="1">Uncharacterized protein</fullName>
    </submittedName>
</protein>
<dbReference type="EMBL" id="JH717840">
    <property type="protein sequence ID" value="EWY97416.1"/>
    <property type="molecule type" value="Genomic_DNA"/>
</dbReference>
<proteinExistence type="predicted"/>
<reference evidence="1 2" key="1">
    <citation type="submission" date="2011-06" db="EMBL/GenBank/DDBJ databases">
        <title>The Genome Sequence of Fusarium oxysporum FOSC 3-a.</title>
        <authorList>
            <consortium name="The Broad Institute Genome Sequencing Platform"/>
            <person name="Ma L.-J."/>
            <person name="Gale L.R."/>
            <person name="Schwartz D.C."/>
            <person name="Zhou S."/>
            <person name="Corby-Kistler H."/>
            <person name="Young S.K."/>
            <person name="Zeng Q."/>
            <person name="Gargeya S."/>
            <person name="Fitzgerald M."/>
            <person name="Haas B."/>
            <person name="Abouelleil A."/>
            <person name="Alvarado L."/>
            <person name="Arachchi H.M."/>
            <person name="Berlin A."/>
            <person name="Brown A."/>
            <person name="Chapman S.B."/>
            <person name="Chen Z."/>
            <person name="Dunbar C."/>
            <person name="Freedman E."/>
            <person name="Gearin G."/>
            <person name="Gellesch M."/>
            <person name="Goldberg J."/>
            <person name="Griggs A."/>
            <person name="Gujja S."/>
            <person name="Heiman D."/>
            <person name="Howarth C."/>
            <person name="Larson L."/>
            <person name="Lui A."/>
            <person name="MacDonald P.J.P."/>
            <person name="Mehta T."/>
            <person name="Montmayeur A."/>
            <person name="Murphy C."/>
            <person name="Neiman D."/>
            <person name="Pearson M."/>
            <person name="Priest M."/>
            <person name="Roberts A."/>
            <person name="Saif S."/>
            <person name="Shea T."/>
            <person name="Shenoy N."/>
            <person name="Sisk P."/>
            <person name="Stolte C."/>
            <person name="Sykes S."/>
            <person name="Wortman J."/>
            <person name="Nusbaum C."/>
            <person name="Birren B."/>
        </authorList>
    </citation>
    <scope>NUCLEOTIDE SEQUENCE [LARGE SCALE GENOMIC DNA]</scope>
    <source>
        <strain evidence="2">FOSC 3-a</strain>
    </source>
</reference>
<dbReference type="Proteomes" id="UP000030753">
    <property type="component" value="Unassembled WGS sequence"/>
</dbReference>
<dbReference type="AlphaFoldDB" id="W9IY44"/>
<name>W9IY44_FUSOX</name>
<accession>W9IY44</accession>
<organism evidence="1 2">
    <name type="scientific">Fusarium oxysporum NRRL 32931</name>
    <dbReference type="NCBI Taxonomy" id="660029"/>
    <lineage>
        <taxon>Eukaryota</taxon>
        <taxon>Fungi</taxon>
        <taxon>Dikarya</taxon>
        <taxon>Ascomycota</taxon>
        <taxon>Pezizomycotina</taxon>
        <taxon>Sordariomycetes</taxon>
        <taxon>Hypocreomycetidae</taxon>
        <taxon>Hypocreales</taxon>
        <taxon>Nectriaceae</taxon>
        <taxon>Fusarium</taxon>
        <taxon>Fusarium oxysporum species complex</taxon>
    </lineage>
</organism>
<evidence type="ECO:0000313" key="1">
    <source>
        <dbReference type="EMBL" id="EWY97416.1"/>
    </source>
</evidence>